<dbReference type="EMBL" id="CP013067">
    <property type="protein sequence ID" value="ALP41919.1"/>
    <property type="molecule type" value="Genomic_DNA"/>
</dbReference>
<reference evidence="3" key="1">
    <citation type="submission" date="2015-10" db="EMBL/GenBank/DDBJ databases">
        <title>Complete Genome Sequence of Aeromonas schubertii strain WL1483.</title>
        <authorList>
            <person name="Liu L."/>
        </authorList>
    </citation>
    <scope>NUCLEOTIDE SEQUENCE [LARGE SCALE GENOMIC DNA]</scope>
    <source>
        <strain evidence="3">WL1483</strain>
    </source>
</reference>
<evidence type="ECO:0000313" key="4">
    <source>
        <dbReference type="Proteomes" id="UP000774958"/>
    </source>
</evidence>
<evidence type="ECO:0000313" key="3">
    <source>
        <dbReference type="Proteomes" id="UP000058114"/>
    </source>
</evidence>
<dbReference type="Proteomes" id="UP000058114">
    <property type="component" value="Chromosome"/>
</dbReference>
<dbReference type="GO" id="GO:0030254">
    <property type="term" value="P:protein secretion by the type III secretion system"/>
    <property type="evidence" value="ECO:0007669"/>
    <property type="project" value="InterPro"/>
</dbReference>
<sequence>MTIDAIHAIAQALAPVTPLAQPNPAEVDLPTQQRFAALLNSPQTSDSPNGLMGAQSALTELAVGVDLTAKVAGSLGQTINKLVNLS</sequence>
<dbReference type="InterPro" id="IPR012670">
    <property type="entry name" value="T3SS_YscI/HrpB"/>
</dbReference>
<dbReference type="OrthoDB" id="6476629at2"/>
<dbReference type="NCBIfam" id="TIGR02497">
    <property type="entry name" value="yscI_hrpB_dom"/>
    <property type="match status" value="1"/>
</dbReference>
<accession>A0A0S2SJM7</accession>
<dbReference type="Proteomes" id="UP000774958">
    <property type="component" value="Unassembled WGS sequence"/>
</dbReference>
<dbReference type="KEGG" id="asr:WL1483_2500"/>
<reference evidence="2 4" key="3">
    <citation type="submission" date="2021-09" db="EMBL/GenBank/DDBJ databases">
        <title>Aeromonas schubertii isolated from Asian sea bass.</title>
        <authorList>
            <person name="Pinpimai K."/>
        </authorList>
    </citation>
    <scope>NUCLEOTIDE SEQUENCE [LARGE SCALE GENOMIC DNA]</scope>
    <source>
        <strain evidence="2 4">CHULA2021a</strain>
    </source>
</reference>
<dbReference type="STRING" id="652.WL1483_2500"/>
<reference evidence="1 3" key="2">
    <citation type="journal article" date="2016" name="Genome Announc.">
        <title>Complete Genome Sequence of the Highly Virulent Aeromonas schubertii Strain WL1483, Isolated from Diseased Snakehead Fish (Channa argus) in China.</title>
        <authorList>
            <person name="Liu L."/>
            <person name="Li N."/>
            <person name="Zhang D."/>
            <person name="Fu X."/>
            <person name="Shi C."/>
            <person name="Lin Q."/>
            <person name="Hao G."/>
        </authorList>
    </citation>
    <scope>NUCLEOTIDE SEQUENCE [LARGE SCALE GENOMIC DNA]</scope>
    <source>
        <strain evidence="1 3">WL1483</strain>
    </source>
</reference>
<dbReference type="RefSeq" id="WP_019840891.1">
    <property type="nucleotide sequence ID" value="NZ_CDDB01000068.1"/>
</dbReference>
<dbReference type="EMBL" id="JAIRBT010000008">
    <property type="protein sequence ID" value="MBZ6066207.1"/>
    <property type="molecule type" value="Genomic_DNA"/>
</dbReference>
<gene>
    <name evidence="2" type="primary">sctI</name>
    <name evidence="2" type="ORF">LA374_08305</name>
    <name evidence="1" type="ORF">WL1483_2500</name>
</gene>
<protein>
    <submittedName>
        <fullName evidence="2">Type III secretion system inner rod subunit SctI</fullName>
    </submittedName>
</protein>
<dbReference type="Pfam" id="PF17001">
    <property type="entry name" value="T3SS_basalb_I"/>
    <property type="match status" value="1"/>
</dbReference>
<name>A0A0S2SJM7_9GAMM</name>
<keyword evidence="4" id="KW-1185">Reference proteome</keyword>
<organism evidence="1 3">
    <name type="scientific">Aeromonas schubertii</name>
    <dbReference type="NCBI Taxonomy" id="652"/>
    <lineage>
        <taxon>Bacteria</taxon>
        <taxon>Pseudomonadati</taxon>
        <taxon>Pseudomonadota</taxon>
        <taxon>Gammaproteobacteria</taxon>
        <taxon>Aeromonadales</taxon>
        <taxon>Aeromonadaceae</taxon>
        <taxon>Aeromonas</taxon>
    </lineage>
</organism>
<dbReference type="AlphaFoldDB" id="A0A0S2SJM7"/>
<evidence type="ECO:0000313" key="2">
    <source>
        <dbReference type="EMBL" id="MBZ6066207.1"/>
    </source>
</evidence>
<evidence type="ECO:0000313" key="1">
    <source>
        <dbReference type="EMBL" id="ALP41919.1"/>
    </source>
</evidence>
<dbReference type="PATRIC" id="fig|652.5.peg.1373"/>
<proteinExistence type="predicted"/>